<dbReference type="CDD" id="cd05483">
    <property type="entry name" value="retropepsin_like_bacteria"/>
    <property type="match status" value="1"/>
</dbReference>
<dbReference type="PROSITE" id="PS50005">
    <property type="entry name" value="TPR"/>
    <property type="match status" value="1"/>
</dbReference>
<proteinExistence type="predicted"/>
<dbReference type="InterPro" id="IPR001969">
    <property type="entry name" value="Aspartic_peptidase_AS"/>
</dbReference>
<sequence>MGDVAGVHHRQQQAPMDQVHHGREKITDRLETGNSTDTRPPPGSAVVAAAPTAASPRVCLLACIRAKSSKRDGVSLNFRSCPTLNGTLEMPLDRSALRQAVRFALIATALIATGCDSSTPVAPTAQSTNAPDPLRAPLERLGMQGIARGDLAKAEIQRALQQLATTPCNSQAMGALAPQLKAMGYRKEAAQALITFADECGNADGFLLSAVGDLLMIRDYPQAIAISNRLIADHPTDTRMRYTRAQAYSQTRQYEQALADYLEVIALSPNPRRLASGVFTETAQAQAKLGRHCEAASTVRMWMSLDPSRTQNPQGKRLVAEYERQRDCPASYASGKDTFPRKPDQVILASVEVNGKKGTFIVDTGASVVAITRAFAERAGIDYLGGRKIAVQTANGHTDVHTGMAKRIQIRQVAANQVPVVVQAGAESAFGPGVDGLLGQSFLSRFDTHFGPRQWSIAVPATDG</sequence>
<evidence type="ECO:0000313" key="3">
    <source>
        <dbReference type="EMBL" id="AUZ17961.1"/>
    </source>
</evidence>
<dbReference type="Pfam" id="PF13975">
    <property type="entry name" value="gag-asp_proteas"/>
    <property type="match status" value="1"/>
</dbReference>
<accession>A0A2L0PTB0</accession>
<keyword evidence="1" id="KW-0802">TPR repeat</keyword>
<gene>
    <name evidence="3" type="ORF">AL504_31250</name>
</gene>
<evidence type="ECO:0000256" key="2">
    <source>
        <dbReference type="SAM" id="MobiDB-lite"/>
    </source>
</evidence>
<dbReference type="GO" id="GO:0006508">
    <property type="term" value="P:proteolysis"/>
    <property type="evidence" value="ECO:0007669"/>
    <property type="project" value="InterPro"/>
</dbReference>
<dbReference type="SUPFAM" id="SSF50630">
    <property type="entry name" value="Acid proteases"/>
    <property type="match status" value="1"/>
</dbReference>
<dbReference type="PROSITE" id="PS00141">
    <property type="entry name" value="ASP_PROTEASE"/>
    <property type="match status" value="1"/>
</dbReference>
<dbReference type="GO" id="GO:0004190">
    <property type="term" value="F:aspartic-type endopeptidase activity"/>
    <property type="evidence" value="ECO:0007669"/>
    <property type="project" value="InterPro"/>
</dbReference>
<organism evidence="3 4">
    <name type="scientific">Alcaligenes xylosoxydans xylosoxydans</name>
    <name type="common">Achromobacter xylosoxidans</name>
    <dbReference type="NCBI Taxonomy" id="85698"/>
    <lineage>
        <taxon>Bacteria</taxon>
        <taxon>Pseudomonadati</taxon>
        <taxon>Pseudomonadota</taxon>
        <taxon>Betaproteobacteria</taxon>
        <taxon>Burkholderiales</taxon>
        <taxon>Alcaligenaceae</taxon>
        <taxon>Achromobacter</taxon>
    </lineage>
</organism>
<feature type="region of interest" description="Disordered" evidence="2">
    <location>
        <begin position="1"/>
        <end position="22"/>
    </location>
</feature>
<name>A0A2L0PTB0_ALCXX</name>
<dbReference type="Gene3D" id="1.25.40.10">
    <property type="entry name" value="Tetratricopeptide repeat domain"/>
    <property type="match status" value="1"/>
</dbReference>
<dbReference type="InterPro" id="IPR019734">
    <property type="entry name" value="TPR_rpt"/>
</dbReference>
<protein>
    <submittedName>
        <fullName evidence="3">Uncharacterized protein</fullName>
    </submittedName>
</protein>
<dbReference type="EMBL" id="CP014060">
    <property type="protein sequence ID" value="AUZ17961.1"/>
    <property type="molecule type" value="Genomic_DNA"/>
</dbReference>
<dbReference type="Gene3D" id="2.40.70.10">
    <property type="entry name" value="Acid Proteases"/>
    <property type="match status" value="1"/>
</dbReference>
<dbReference type="InterPro" id="IPR034122">
    <property type="entry name" value="Retropepsin-like_bacterial"/>
</dbReference>
<feature type="repeat" description="TPR" evidence="1">
    <location>
        <begin position="238"/>
        <end position="271"/>
    </location>
</feature>
<evidence type="ECO:0000313" key="4">
    <source>
        <dbReference type="Proteomes" id="UP000060602"/>
    </source>
</evidence>
<dbReference type="AlphaFoldDB" id="A0A2L0PTB0"/>
<evidence type="ECO:0000256" key="1">
    <source>
        <dbReference type="PROSITE-ProRule" id="PRU00339"/>
    </source>
</evidence>
<dbReference type="SMART" id="SM00028">
    <property type="entry name" value="TPR"/>
    <property type="match status" value="1"/>
</dbReference>
<dbReference type="SUPFAM" id="SSF48452">
    <property type="entry name" value="TPR-like"/>
    <property type="match status" value="1"/>
</dbReference>
<dbReference type="InterPro" id="IPR011990">
    <property type="entry name" value="TPR-like_helical_dom_sf"/>
</dbReference>
<reference evidence="4" key="1">
    <citation type="submission" date="2015-12" db="EMBL/GenBank/DDBJ databases">
        <title>FDA dAtabase for Regulatory Grade micrObial Sequences (FDA-ARGOS): Supporting development and validation of Infectious Disease Dx tests.</title>
        <authorList>
            <person name="Case J."/>
            <person name="Tallon L."/>
            <person name="Sadzewicz L."/>
            <person name="Sengamalay N."/>
            <person name="Ott S."/>
            <person name="Godinez A."/>
            <person name="Nagaraj S."/>
            <person name="Nadendla S."/>
            <person name="Sichtig H."/>
        </authorList>
    </citation>
    <scope>NUCLEOTIDE SEQUENCE [LARGE SCALE GENOMIC DNA]</scope>
    <source>
        <strain evidence="4">FDAARGOS_147</strain>
    </source>
</reference>
<dbReference type="Proteomes" id="UP000060602">
    <property type="component" value="Chromosome"/>
</dbReference>
<dbReference type="InterPro" id="IPR021109">
    <property type="entry name" value="Peptidase_aspartic_dom_sf"/>
</dbReference>